<proteinExistence type="inferred from homology"/>
<dbReference type="Gene3D" id="2.60.40.1510">
    <property type="entry name" value="ntegrin, alpha v. Chain A, domain 3"/>
    <property type="match status" value="1"/>
</dbReference>
<keyword evidence="9 13" id="KW-0472">Membrane</keyword>
<feature type="region of interest" description="Disordered" evidence="14">
    <location>
        <begin position="685"/>
        <end position="704"/>
    </location>
</feature>
<keyword evidence="5" id="KW-0677">Repeat</keyword>
<dbReference type="SMART" id="SM00191">
    <property type="entry name" value="Int_alpha"/>
    <property type="match status" value="2"/>
</dbReference>
<keyword evidence="8 13" id="KW-0401">Integrin</keyword>
<keyword evidence="7 13" id="KW-1133">Transmembrane helix</keyword>
<evidence type="ECO:0000256" key="7">
    <source>
        <dbReference type="ARBA" id="ARBA00022989"/>
    </source>
</evidence>
<feature type="compositionally biased region" description="Acidic residues" evidence="14">
    <location>
        <begin position="685"/>
        <end position="697"/>
    </location>
</feature>
<dbReference type="Pfam" id="PF20805">
    <property type="entry name" value="Integrin_A_Ig_2"/>
    <property type="match status" value="1"/>
</dbReference>
<dbReference type="InterPro" id="IPR032695">
    <property type="entry name" value="Integrin_dom_sf"/>
</dbReference>
<dbReference type="Pfam" id="PF08441">
    <property type="entry name" value="Integrin_A_Ig_1"/>
    <property type="match status" value="1"/>
</dbReference>
<evidence type="ECO:0000256" key="3">
    <source>
        <dbReference type="ARBA" id="ARBA00022692"/>
    </source>
</evidence>
<dbReference type="SUPFAM" id="SSF69179">
    <property type="entry name" value="Integrin domains"/>
    <property type="match status" value="3"/>
</dbReference>
<evidence type="ECO:0000256" key="9">
    <source>
        <dbReference type="ARBA" id="ARBA00023136"/>
    </source>
</evidence>
<keyword evidence="10 13" id="KW-0675">Receptor</keyword>
<evidence type="ECO:0000256" key="14">
    <source>
        <dbReference type="SAM" id="MobiDB-lite"/>
    </source>
</evidence>
<dbReference type="Gene3D" id="2.130.10.130">
    <property type="entry name" value="Integrin alpha, N-terminal"/>
    <property type="match status" value="1"/>
</dbReference>
<evidence type="ECO:0000256" key="4">
    <source>
        <dbReference type="ARBA" id="ARBA00022729"/>
    </source>
</evidence>
<feature type="domain" description="Integrin alpha third immunoglobulin-like" evidence="17">
    <location>
        <begin position="425"/>
        <end position="592"/>
    </location>
</feature>
<keyword evidence="4" id="KW-0732">Signal</keyword>
<evidence type="ECO:0000256" key="6">
    <source>
        <dbReference type="ARBA" id="ARBA00022889"/>
    </source>
</evidence>
<comment type="similarity">
    <text evidence="2 13">Belongs to the integrin alpha chain family.</text>
</comment>
<dbReference type="PANTHER" id="PTHR23220:SF83">
    <property type="entry name" value="INTEGRIN ALPHA-PS3-RELATED"/>
    <property type="match status" value="1"/>
</dbReference>
<evidence type="ECO:0000259" key="16">
    <source>
        <dbReference type="Pfam" id="PF20805"/>
    </source>
</evidence>
<feature type="domain" description="Integrin alpha first immunoglubulin-like" evidence="15">
    <location>
        <begin position="121"/>
        <end position="247"/>
    </location>
</feature>
<keyword evidence="6 13" id="KW-0130">Cell adhesion</keyword>
<dbReference type="GO" id="GO:0007229">
    <property type="term" value="P:integrin-mediated signaling pathway"/>
    <property type="evidence" value="ECO:0007669"/>
    <property type="project" value="UniProtKB-KW"/>
</dbReference>
<sequence length="704" mass="77745">VAGARFGSSLANIGDINRDGFNDLAVGAPYEGAGAVYIYHGHDGGFKNRYSQKILGSEINGRPSLSGLGISISSGIDVDGNSFNDIAVGSHQSSHAIIIKSYPVINFEAQLEPSVKKLDPSTANFTVKACLRYSTAARSDLLSNVGTMATIRLDQNLRRAALYNEDSWQDYAPTRYRFLLKRDRFHCWSLEIKLKKNIGYVIQPIEISLDYKIVDDSLVDREKTFCKLCPVVDPHKPSTIHTKVPFAHGCKELDVCRADLKVVARSSNEGKPLVLGRDSKVSINVTVVNVGEPAYLAKLAFTLPRRNMLLKMPQNCDESEADLSGKSQTDVILCHLANPLTSGKGSYNLVTTEFEVDLSLVTTETSLVTFNMTAWSSSEETKPADNSVILDIPVRLISRVNIIGSTVQTHIILTSQPSNDSNTIPVIHKYEVINYGPSPVKSAFIHFKVPIAFSPPSASEMLRYAQLSTPHMVIGDHIYRCAVEYGGLEAPDTANDWSDLERSQGRPVESADTTNLLQRSRRSLTVWTFNDTNTDQLRVKRALYLNCSGTDVRAVCAEVNCETGLLTSQSRAEVSLHVFINRTVIGIMLEDVDLIRFSTVGRVDISEAEKYNISWENRSKVAIVDTVMMGVVGGDELPTWIVPFSIAVGLLLLLFLVKALSNFGFFKRKTKEKLDVMKEKAGEEDFGNLDFSDDNDDETRSFTS</sequence>
<evidence type="ECO:0000256" key="8">
    <source>
        <dbReference type="ARBA" id="ARBA00023037"/>
    </source>
</evidence>
<reference evidence="18" key="1">
    <citation type="submission" date="2015-11" db="EMBL/GenBank/DDBJ databases">
        <title>De novo transcriptome assembly of four potential Pierce s Disease insect vectors from Arizona vineyards.</title>
        <authorList>
            <person name="Tassone E.E."/>
        </authorList>
    </citation>
    <scope>NUCLEOTIDE SEQUENCE</scope>
</reference>
<dbReference type="Pfam" id="PF20806">
    <property type="entry name" value="Integrin_A_Ig_3"/>
    <property type="match status" value="1"/>
</dbReference>
<dbReference type="InterPro" id="IPR000413">
    <property type="entry name" value="Integrin_alpha"/>
</dbReference>
<dbReference type="Gene3D" id="1.20.5.930">
    <property type="entry name" value="Bicelle-embedded integrin alpha(iib) transmembrane segment"/>
    <property type="match status" value="1"/>
</dbReference>
<feature type="transmembrane region" description="Helical" evidence="13">
    <location>
        <begin position="640"/>
        <end position="661"/>
    </location>
</feature>
<evidence type="ECO:0000256" key="10">
    <source>
        <dbReference type="ARBA" id="ARBA00023170"/>
    </source>
</evidence>
<dbReference type="GO" id="GO:0009897">
    <property type="term" value="C:external side of plasma membrane"/>
    <property type="evidence" value="ECO:0007669"/>
    <property type="project" value="TreeGrafter"/>
</dbReference>
<dbReference type="PRINTS" id="PR01185">
    <property type="entry name" value="INTEGRINA"/>
</dbReference>
<dbReference type="Pfam" id="PF01839">
    <property type="entry name" value="FG-GAP"/>
    <property type="match status" value="1"/>
</dbReference>
<evidence type="ECO:0000313" key="18">
    <source>
        <dbReference type="EMBL" id="JAT37981.1"/>
    </source>
</evidence>
<protein>
    <recommendedName>
        <fullName evidence="19">Integrin alpha-2 domain-containing protein</fullName>
    </recommendedName>
</protein>
<feature type="repeat" description="FG-GAP" evidence="12">
    <location>
        <begin position="1"/>
        <end position="48"/>
    </location>
</feature>
<dbReference type="InterPro" id="IPR028994">
    <property type="entry name" value="Integrin_alpha_N"/>
</dbReference>
<evidence type="ECO:0000256" key="12">
    <source>
        <dbReference type="PROSITE-ProRule" id="PRU00803"/>
    </source>
</evidence>
<dbReference type="GO" id="GO:0008305">
    <property type="term" value="C:integrin complex"/>
    <property type="evidence" value="ECO:0007669"/>
    <property type="project" value="InterPro"/>
</dbReference>
<keyword evidence="3 13" id="KW-0812">Transmembrane</keyword>
<dbReference type="PROSITE" id="PS51470">
    <property type="entry name" value="FG_GAP"/>
    <property type="match status" value="2"/>
</dbReference>
<dbReference type="InterPro" id="IPR013649">
    <property type="entry name" value="Integrin_alpha_Ig-like_1"/>
</dbReference>
<dbReference type="Gene3D" id="2.60.40.1530">
    <property type="entry name" value="ntegrin, alpha v. Chain A, domain 4"/>
    <property type="match status" value="1"/>
</dbReference>
<evidence type="ECO:0008006" key="19">
    <source>
        <dbReference type="Google" id="ProtNLM"/>
    </source>
</evidence>
<dbReference type="GO" id="GO:0048513">
    <property type="term" value="P:animal organ development"/>
    <property type="evidence" value="ECO:0007669"/>
    <property type="project" value="UniProtKB-ARBA"/>
</dbReference>
<dbReference type="EMBL" id="GEBQ01001996">
    <property type="protein sequence ID" value="JAT37981.1"/>
    <property type="molecule type" value="Transcribed_RNA"/>
</dbReference>
<dbReference type="PANTHER" id="PTHR23220">
    <property type="entry name" value="INTEGRIN ALPHA"/>
    <property type="match status" value="1"/>
</dbReference>
<evidence type="ECO:0000256" key="2">
    <source>
        <dbReference type="ARBA" id="ARBA00008054"/>
    </source>
</evidence>
<dbReference type="InterPro" id="IPR013517">
    <property type="entry name" value="FG-GAP"/>
</dbReference>
<evidence type="ECO:0000256" key="11">
    <source>
        <dbReference type="ARBA" id="ARBA00023180"/>
    </source>
</evidence>
<dbReference type="GO" id="GO:0005178">
    <property type="term" value="F:integrin binding"/>
    <property type="evidence" value="ECO:0007669"/>
    <property type="project" value="TreeGrafter"/>
</dbReference>
<dbReference type="GO" id="GO:0033627">
    <property type="term" value="P:cell adhesion mediated by integrin"/>
    <property type="evidence" value="ECO:0007669"/>
    <property type="project" value="TreeGrafter"/>
</dbReference>
<dbReference type="SUPFAM" id="SSF69318">
    <property type="entry name" value="Integrin alpha N-terminal domain"/>
    <property type="match status" value="1"/>
</dbReference>
<feature type="repeat" description="FG-GAP" evidence="12">
    <location>
        <begin position="52"/>
        <end position="116"/>
    </location>
</feature>
<dbReference type="AlphaFoldDB" id="A0A1B6MQ17"/>
<name>A0A1B6MQ17_9HEMI</name>
<dbReference type="InterPro" id="IPR013519">
    <property type="entry name" value="Int_alpha_beta-p"/>
</dbReference>
<gene>
    <name evidence="18" type="ORF">g.1412</name>
</gene>
<evidence type="ECO:0000256" key="1">
    <source>
        <dbReference type="ARBA" id="ARBA00004479"/>
    </source>
</evidence>
<dbReference type="GO" id="GO:0007160">
    <property type="term" value="P:cell-matrix adhesion"/>
    <property type="evidence" value="ECO:0007669"/>
    <property type="project" value="TreeGrafter"/>
</dbReference>
<organism evidence="18">
    <name type="scientific">Graphocephala atropunctata</name>
    <dbReference type="NCBI Taxonomy" id="36148"/>
    <lineage>
        <taxon>Eukaryota</taxon>
        <taxon>Metazoa</taxon>
        <taxon>Ecdysozoa</taxon>
        <taxon>Arthropoda</taxon>
        <taxon>Hexapoda</taxon>
        <taxon>Insecta</taxon>
        <taxon>Pterygota</taxon>
        <taxon>Neoptera</taxon>
        <taxon>Paraneoptera</taxon>
        <taxon>Hemiptera</taxon>
        <taxon>Auchenorrhyncha</taxon>
        <taxon>Membracoidea</taxon>
        <taxon>Cicadellidae</taxon>
        <taxon>Cicadellinae</taxon>
        <taxon>Cicadellini</taxon>
        <taxon>Graphocephala</taxon>
    </lineage>
</organism>
<evidence type="ECO:0000259" key="17">
    <source>
        <dbReference type="Pfam" id="PF20806"/>
    </source>
</evidence>
<evidence type="ECO:0000256" key="13">
    <source>
        <dbReference type="RuleBase" id="RU003762"/>
    </source>
</evidence>
<dbReference type="Gene3D" id="2.60.40.1460">
    <property type="entry name" value="Integrin domains. Chain A, domain 2"/>
    <property type="match status" value="1"/>
</dbReference>
<feature type="non-terminal residue" evidence="18">
    <location>
        <position position="1"/>
    </location>
</feature>
<evidence type="ECO:0000256" key="5">
    <source>
        <dbReference type="ARBA" id="ARBA00022737"/>
    </source>
</evidence>
<dbReference type="InterPro" id="IPR048285">
    <property type="entry name" value="Integrin_alpha_Ig-like_2"/>
</dbReference>
<feature type="domain" description="Integrin alpha second immunoglobulin-like" evidence="16">
    <location>
        <begin position="250"/>
        <end position="394"/>
    </location>
</feature>
<comment type="subcellular location">
    <subcellularLocation>
        <location evidence="1 13">Membrane</location>
        <topology evidence="1 13">Single-pass type I membrane protein</topology>
    </subcellularLocation>
</comment>
<keyword evidence="11" id="KW-0325">Glycoprotein</keyword>
<dbReference type="GO" id="GO:0007157">
    <property type="term" value="P:heterophilic cell-cell adhesion via plasma membrane cell adhesion molecules"/>
    <property type="evidence" value="ECO:0007669"/>
    <property type="project" value="UniProtKB-ARBA"/>
</dbReference>
<accession>A0A1B6MQ17</accession>
<dbReference type="InterPro" id="IPR048286">
    <property type="entry name" value="Integrin_alpha_Ig-like_3"/>
</dbReference>
<evidence type="ECO:0000259" key="15">
    <source>
        <dbReference type="Pfam" id="PF08441"/>
    </source>
</evidence>